<reference evidence="16" key="1">
    <citation type="journal article" date="2011" name="Nature">
        <title>A high-resolution map of human evolutionary constraint using 29 mammals.</title>
        <authorList>
            <person name="Lindblad-Toh K."/>
            <person name="Garber M."/>
            <person name="Zuk O."/>
            <person name="Lin M.F."/>
            <person name="Parker B.J."/>
            <person name="Washietl S."/>
            <person name="Kheradpour P."/>
            <person name="Ernst J."/>
            <person name="Jordan G."/>
            <person name="Mauceli E."/>
            <person name="Ward L.D."/>
            <person name="Lowe C.B."/>
            <person name="Holloway A.K."/>
            <person name="Clamp M."/>
            <person name="Gnerre S."/>
            <person name="Alfoldi J."/>
            <person name="Beal K."/>
            <person name="Chang J."/>
            <person name="Clawson H."/>
            <person name="Cuff J."/>
            <person name="Di Palma F."/>
            <person name="Fitzgerald S."/>
            <person name="Flicek P."/>
            <person name="Guttman M."/>
            <person name="Hubisz M.J."/>
            <person name="Jaffe D.B."/>
            <person name="Jungreis I."/>
            <person name="Kent W.J."/>
            <person name="Kostka D."/>
            <person name="Lara M."/>
            <person name="Martins A.L."/>
            <person name="Massingham T."/>
            <person name="Moltke I."/>
            <person name="Raney B.J."/>
            <person name="Rasmussen M.D."/>
            <person name="Robinson J."/>
            <person name="Stark A."/>
            <person name="Vilella A.J."/>
            <person name="Wen J."/>
            <person name="Xie X."/>
            <person name="Zody M.C."/>
            <person name="Baldwin J."/>
            <person name="Bloom T."/>
            <person name="Chin C.W."/>
            <person name="Heiman D."/>
            <person name="Nicol R."/>
            <person name="Nusbaum C."/>
            <person name="Young S."/>
            <person name="Wilkinson J."/>
            <person name="Worley K.C."/>
            <person name="Kovar C.L."/>
            <person name="Muzny D.M."/>
            <person name="Gibbs R.A."/>
            <person name="Cree A."/>
            <person name="Dihn H.H."/>
            <person name="Fowler G."/>
            <person name="Jhangiani S."/>
            <person name="Joshi V."/>
            <person name="Lee S."/>
            <person name="Lewis L.R."/>
            <person name="Nazareth L.V."/>
            <person name="Okwuonu G."/>
            <person name="Santibanez J."/>
            <person name="Warren W.C."/>
            <person name="Mardis E.R."/>
            <person name="Weinstock G.M."/>
            <person name="Wilson R.K."/>
            <person name="Delehaunty K."/>
            <person name="Dooling D."/>
            <person name="Fronik C."/>
            <person name="Fulton L."/>
            <person name="Fulton B."/>
            <person name="Graves T."/>
            <person name="Minx P."/>
            <person name="Sodergren E."/>
            <person name="Birney E."/>
            <person name="Margulies E.H."/>
            <person name="Herrero J."/>
            <person name="Green E.D."/>
            <person name="Haussler D."/>
            <person name="Siepel A."/>
            <person name="Goldman N."/>
            <person name="Pollard K.S."/>
            <person name="Pedersen J.S."/>
            <person name="Lander E.S."/>
            <person name="Kellis M."/>
        </authorList>
    </citation>
    <scope>NUCLEOTIDE SEQUENCE [LARGE SCALE GENOMIC DNA]</scope>
    <source>
        <strain evidence="16">2N</strain>
    </source>
</reference>
<dbReference type="GO" id="GO:0007165">
    <property type="term" value="P:signal transduction"/>
    <property type="evidence" value="ECO:0007669"/>
    <property type="project" value="UniProtKB-UniRule"/>
</dbReference>
<dbReference type="KEGG" id="cpoc:100734715"/>
<accession>H0UW89</accession>
<evidence type="ECO:0000256" key="9">
    <source>
        <dbReference type="ARBA" id="ARBA00023180"/>
    </source>
</evidence>
<feature type="compositionally biased region" description="Basic and acidic residues" evidence="11">
    <location>
        <begin position="376"/>
        <end position="400"/>
    </location>
</feature>
<dbReference type="InterPro" id="IPR015369">
    <property type="entry name" value="Follistatin/Osteonectin_EGF"/>
</dbReference>
<protein>
    <recommendedName>
        <fullName evidence="10">SPARC-like protein 1</fullName>
    </recommendedName>
</protein>
<keyword evidence="9" id="KW-0325">Glycoprotein</keyword>
<feature type="compositionally biased region" description="Basic and acidic residues" evidence="11">
    <location>
        <begin position="335"/>
        <end position="349"/>
    </location>
</feature>
<dbReference type="CTD" id="8404"/>
<dbReference type="GO" id="GO:0005518">
    <property type="term" value="F:collagen binding"/>
    <property type="evidence" value="ECO:0007669"/>
    <property type="project" value="TreeGrafter"/>
</dbReference>
<feature type="region of interest" description="Disordered" evidence="11">
    <location>
        <begin position="376"/>
        <end position="418"/>
    </location>
</feature>
<dbReference type="OrthoDB" id="9972865at2759"/>
<gene>
    <name evidence="15" type="primary">SPARCL1</name>
</gene>
<dbReference type="FunFam" id="1.10.238.10:FF:000068">
    <property type="entry name" value="SPARC isoform 1"/>
    <property type="match status" value="1"/>
</dbReference>
<dbReference type="PROSITE" id="PS51465">
    <property type="entry name" value="KAZAL_2"/>
    <property type="match status" value="1"/>
</dbReference>
<evidence type="ECO:0000259" key="14">
    <source>
        <dbReference type="PROSITE" id="PS51465"/>
    </source>
</evidence>
<dbReference type="Pfam" id="PF09289">
    <property type="entry name" value="FOLN"/>
    <property type="match status" value="1"/>
</dbReference>
<feature type="compositionally biased region" description="Polar residues" evidence="11">
    <location>
        <begin position="140"/>
        <end position="157"/>
    </location>
</feature>
<dbReference type="FunCoup" id="H0UW89">
    <property type="interactions" value="64"/>
</dbReference>
<feature type="compositionally biased region" description="Acidic residues" evidence="11">
    <location>
        <begin position="267"/>
        <end position="280"/>
    </location>
</feature>
<dbReference type="STRING" id="10141.ENSCPOP00000001315"/>
<dbReference type="GO" id="GO:0005615">
    <property type="term" value="C:extracellular space"/>
    <property type="evidence" value="ECO:0007669"/>
    <property type="project" value="UniProtKB-UniRule"/>
</dbReference>
<keyword evidence="5 10" id="KW-0479">Metal-binding</keyword>
<dbReference type="PROSITE" id="PS00613">
    <property type="entry name" value="OSTEONECTIN_2"/>
    <property type="match status" value="1"/>
</dbReference>
<dbReference type="SMART" id="SM00274">
    <property type="entry name" value="FOLN"/>
    <property type="match status" value="1"/>
</dbReference>
<dbReference type="RefSeq" id="XP_003469421.1">
    <property type="nucleotide sequence ID" value="XM_003469373.4"/>
</dbReference>
<dbReference type="SUPFAM" id="SSF47473">
    <property type="entry name" value="EF-hand"/>
    <property type="match status" value="1"/>
</dbReference>
<evidence type="ECO:0000256" key="11">
    <source>
        <dbReference type="SAM" id="MobiDB-lite"/>
    </source>
</evidence>
<dbReference type="VEuPathDB" id="HostDB:ENSCPOG00000001455"/>
<dbReference type="InterPro" id="IPR018247">
    <property type="entry name" value="EF_Hand_1_Ca_BS"/>
</dbReference>
<feature type="compositionally biased region" description="Basic and acidic residues" evidence="11">
    <location>
        <begin position="305"/>
        <end position="316"/>
    </location>
</feature>
<reference evidence="15" key="2">
    <citation type="submission" date="2025-08" db="UniProtKB">
        <authorList>
            <consortium name="Ensembl"/>
        </authorList>
    </citation>
    <scope>IDENTIFICATION</scope>
    <source>
        <strain evidence="15">2N</strain>
    </source>
</reference>
<dbReference type="GO" id="GO:0005509">
    <property type="term" value="F:calcium ion binding"/>
    <property type="evidence" value="ECO:0007669"/>
    <property type="project" value="UniProtKB-UniRule"/>
</dbReference>
<dbReference type="InterPro" id="IPR036058">
    <property type="entry name" value="Kazal_dom_sf"/>
</dbReference>
<comment type="subcellular location">
    <subcellularLocation>
        <location evidence="1 10">Secreted</location>
        <location evidence="1 10">Extracellular space</location>
        <location evidence="1 10">Extracellular matrix</location>
    </subcellularLocation>
</comment>
<dbReference type="InterPro" id="IPR002048">
    <property type="entry name" value="EF_hand_dom"/>
</dbReference>
<evidence type="ECO:0000256" key="6">
    <source>
        <dbReference type="ARBA" id="ARBA00022729"/>
    </source>
</evidence>
<feature type="domain" description="Kazal-like" evidence="14">
    <location>
        <begin position="446"/>
        <end position="502"/>
    </location>
</feature>
<dbReference type="Ensembl" id="ENSCPOT00000001474.3">
    <property type="protein sequence ID" value="ENSCPOP00000001315.2"/>
    <property type="gene ID" value="ENSCPOG00000001455.4"/>
</dbReference>
<dbReference type="FunFam" id="3.30.60.30:FF:000004">
    <property type="entry name" value="SPARC isoform 1"/>
    <property type="match status" value="1"/>
</dbReference>
<evidence type="ECO:0000256" key="1">
    <source>
        <dbReference type="ARBA" id="ARBA00004498"/>
    </source>
</evidence>
<evidence type="ECO:0000313" key="15">
    <source>
        <dbReference type="Ensembl" id="ENSCPOP00000001315.2"/>
    </source>
</evidence>
<dbReference type="EMBL" id="AAKN02033404">
    <property type="status" value="NOT_ANNOTATED_CDS"/>
    <property type="molecule type" value="Genomic_DNA"/>
</dbReference>
<dbReference type="InParanoid" id="H0UW89"/>
<evidence type="ECO:0000256" key="2">
    <source>
        <dbReference type="ARBA" id="ARBA00006404"/>
    </source>
</evidence>
<dbReference type="GO" id="GO:0050840">
    <property type="term" value="F:extracellular matrix binding"/>
    <property type="evidence" value="ECO:0007669"/>
    <property type="project" value="TreeGrafter"/>
</dbReference>
<evidence type="ECO:0000256" key="5">
    <source>
        <dbReference type="ARBA" id="ARBA00022723"/>
    </source>
</evidence>
<dbReference type="InterPro" id="IPR011992">
    <property type="entry name" value="EF-hand-dom_pair"/>
</dbReference>
<dbReference type="PROSITE" id="PS00018">
    <property type="entry name" value="EF_HAND_1"/>
    <property type="match status" value="1"/>
</dbReference>
<evidence type="ECO:0000256" key="12">
    <source>
        <dbReference type="SAM" id="SignalP"/>
    </source>
</evidence>
<dbReference type="GeneID" id="100734715"/>
<dbReference type="InterPro" id="IPR002350">
    <property type="entry name" value="Kazal_dom"/>
</dbReference>
<keyword evidence="4 10" id="KW-0272">Extracellular matrix</keyword>
<dbReference type="PANTHER" id="PTHR13866:SF16">
    <property type="entry name" value="SPARC-LIKE PROTEIN 1"/>
    <property type="match status" value="1"/>
</dbReference>
<feature type="chain" id="PRO_5003541133" description="SPARC-like protein 1" evidence="12">
    <location>
        <begin position="17"/>
        <end position="655"/>
    </location>
</feature>
<name>H0UW89_CAVPO</name>
<dbReference type="AlphaFoldDB" id="H0UW89"/>
<dbReference type="PANTHER" id="PTHR13866">
    <property type="entry name" value="SPARC OSTEONECTIN"/>
    <property type="match status" value="1"/>
</dbReference>
<keyword evidence="6 12" id="KW-0732">Signal</keyword>
<dbReference type="Pfam" id="PF00050">
    <property type="entry name" value="Kazal_1"/>
    <property type="match status" value="1"/>
</dbReference>
<dbReference type="GO" id="GO:0099560">
    <property type="term" value="P:synaptic membrane adhesion"/>
    <property type="evidence" value="ECO:0007669"/>
    <property type="project" value="Ensembl"/>
</dbReference>
<evidence type="ECO:0000313" key="16">
    <source>
        <dbReference type="Proteomes" id="UP000005447"/>
    </source>
</evidence>
<dbReference type="Bgee" id="ENSCPOG00000001455">
    <property type="expression patterns" value="Expressed in hypothalamus and 13 other cell types or tissues"/>
</dbReference>
<sequence>MKTVPFLLCLLGTAVAIPTNARFLPDHSKSTAEPLVMPDNKEIPIVSADAADNEKETTGSKENHPNHKAEQSSTLRSEEGTHELSAEQDKTQSHELGLKEQDGDDELSVNLEYSTTEGNLEPQEDTGEPQKKKLQEDTDFSASNVSSLVDSNQQENITKGEGYQEQPGNDSHLQLDKNSTQSQDLREEESQEQDANIPNGKEEEETEPGKADTPTDNPDKEKEFPEDNSNSKQEDNEQPDDILEEANQPTQVSKMQEDELEQGSQEKEEDNSNVGLEEDSASNISEHTPDTERQSQEGKMGLKAIGDHKDIDKKTVSEALLLDPTDVNHMTPRNHGADTDNDDSKHSAGDDYFVPSQDFTEAEKAQSISYHLKYEEERDRAHKNENVDASEPADHQEDKNAQSSSNEEEASSEGHMRAHGTDSCVNFQCKRGHVCKAEPQGTPHCVCQDPETCPPAKPLDQACGTDNQTYASSCHLFATKCRLEGTKKGHQLQLDYFGACKSIPVCTDFEVAQFPLRMRDWLKNILMQLYEPNPKHAGYLNEKQRTKVKKIYLDEKRLLAGDHPIELLLRDFKKNYHMYVYPVHWQFSELDRHPMDRVLTHSELAPLRASLVPMEHCITRFFEECDPNKDKHITLKEWGHCFGIKEEDIDENLLF</sequence>
<evidence type="ECO:0000256" key="7">
    <source>
        <dbReference type="ARBA" id="ARBA00022837"/>
    </source>
</evidence>
<evidence type="ECO:0000256" key="10">
    <source>
        <dbReference type="PIRNR" id="PIRNR002574"/>
    </source>
</evidence>
<keyword evidence="8" id="KW-1015">Disulfide bond</keyword>
<evidence type="ECO:0000259" key="13">
    <source>
        <dbReference type="PROSITE" id="PS50222"/>
    </source>
</evidence>
<keyword evidence="16" id="KW-1185">Reference proteome</keyword>
<dbReference type="HOGENOM" id="CLU_026297_0_1_1"/>
<dbReference type="GO" id="GO:0098978">
    <property type="term" value="C:glutamatergic synapse"/>
    <property type="evidence" value="ECO:0007669"/>
    <property type="project" value="Ensembl"/>
</dbReference>
<dbReference type="InterPro" id="IPR001999">
    <property type="entry name" value="Osteonectin_CS"/>
</dbReference>
<dbReference type="Gene3D" id="3.30.60.30">
    <property type="match status" value="1"/>
</dbReference>
<dbReference type="Gene3D" id="1.10.238.10">
    <property type="entry name" value="EF-hand"/>
    <property type="match status" value="1"/>
</dbReference>
<dbReference type="PROSITE" id="PS00612">
    <property type="entry name" value="OSTEONECTIN_1"/>
    <property type="match status" value="1"/>
</dbReference>
<reference evidence="15" key="3">
    <citation type="submission" date="2025-09" db="UniProtKB">
        <authorList>
            <consortium name="Ensembl"/>
        </authorList>
    </citation>
    <scope>IDENTIFICATION</scope>
    <source>
        <strain evidence="15">2N</strain>
    </source>
</reference>
<dbReference type="Pfam" id="PF10591">
    <property type="entry name" value="SPARC_Ca_bdg"/>
    <property type="match status" value="1"/>
</dbReference>
<feature type="compositionally biased region" description="Basic and acidic residues" evidence="11">
    <location>
        <begin position="52"/>
        <end position="101"/>
    </location>
</feature>
<feature type="compositionally biased region" description="Polar residues" evidence="11">
    <location>
        <begin position="166"/>
        <end position="183"/>
    </location>
</feature>
<evidence type="ECO:0000256" key="4">
    <source>
        <dbReference type="ARBA" id="ARBA00022530"/>
    </source>
</evidence>
<feature type="domain" description="EF-hand" evidence="13">
    <location>
        <begin position="613"/>
        <end position="648"/>
    </location>
</feature>
<evidence type="ECO:0000256" key="3">
    <source>
        <dbReference type="ARBA" id="ARBA00022525"/>
    </source>
</evidence>
<dbReference type="InterPro" id="IPR003645">
    <property type="entry name" value="Fol_N"/>
</dbReference>
<feature type="region of interest" description="Disordered" evidence="11">
    <location>
        <begin position="30"/>
        <end position="353"/>
    </location>
</feature>
<dbReference type="InterPro" id="IPR016359">
    <property type="entry name" value="SPARC-like_p1"/>
</dbReference>
<dbReference type="CDD" id="cd16236">
    <property type="entry name" value="EFh_SPARC_SPARCL1"/>
    <property type="match status" value="1"/>
</dbReference>
<dbReference type="GeneTree" id="ENSGT00510000046787"/>
<dbReference type="PROSITE" id="PS50222">
    <property type="entry name" value="EF_HAND_2"/>
    <property type="match status" value="1"/>
</dbReference>
<evidence type="ECO:0000256" key="8">
    <source>
        <dbReference type="ARBA" id="ARBA00023157"/>
    </source>
</evidence>
<proteinExistence type="inferred from homology"/>
<comment type="similarity">
    <text evidence="2 10">Belongs to the SPARC family.</text>
</comment>
<organism evidence="15 16">
    <name type="scientific">Cavia porcellus</name>
    <name type="common">Guinea pig</name>
    <dbReference type="NCBI Taxonomy" id="10141"/>
    <lineage>
        <taxon>Eukaryota</taxon>
        <taxon>Metazoa</taxon>
        <taxon>Chordata</taxon>
        <taxon>Craniata</taxon>
        <taxon>Vertebrata</taxon>
        <taxon>Euteleostomi</taxon>
        <taxon>Mammalia</taxon>
        <taxon>Eutheria</taxon>
        <taxon>Euarchontoglires</taxon>
        <taxon>Glires</taxon>
        <taxon>Rodentia</taxon>
        <taxon>Hystricomorpha</taxon>
        <taxon>Caviidae</taxon>
        <taxon>Cavia</taxon>
    </lineage>
</organism>
<dbReference type="InterPro" id="IPR019577">
    <property type="entry name" value="SPARC/Testican_Ca-bd-dom"/>
</dbReference>
<dbReference type="PIRSF" id="PIRSF002574">
    <property type="entry name" value="SPARC-like_p1"/>
    <property type="match status" value="1"/>
</dbReference>
<feature type="compositionally biased region" description="Basic and acidic residues" evidence="11">
    <location>
        <begin position="287"/>
        <end position="296"/>
    </location>
</feature>
<dbReference type="SUPFAM" id="SSF100895">
    <property type="entry name" value="Kazal-type serine protease inhibitors"/>
    <property type="match status" value="1"/>
</dbReference>
<feature type="signal peptide" evidence="12">
    <location>
        <begin position="1"/>
        <end position="16"/>
    </location>
</feature>
<keyword evidence="3 10" id="KW-0964">Secreted</keyword>
<keyword evidence="7 10" id="KW-0106">Calcium</keyword>
<dbReference type="OMA" id="QCKRGHV"/>
<dbReference type="Proteomes" id="UP000005447">
    <property type="component" value="Unassembled WGS sequence"/>
</dbReference>
<dbReference type="eggNOG" id="KOG4004">
    <property type="taxonomic scope" value="Eukaryota"/>
</dbReference>
<dbReference type="SMART" id="SM00280">
    <property type="entry name" value="KAZAL"/>
    <property type="match status" value="1"/>
</dbReference>